<dbReference type="PANTHER" id="PTHR13398">
    <property type="entry name" value="GDP-FUCOSE PROTEIN O-FUCOSYLTRANSFERASE 2"/>
    <property type="match status" value="1"/>
</dbReference>
<feature type="chain" id="PRO_5003919611" description="GDP-fucose protein O-fucosyltransferase 2" evidence="11">
    <location>
        <begin position="29"/>
        <end position="424"/>
    </location>
</feature>
<comment type="similarity">
    <text evidence="8">Belongs to the glycosyltransferase 68 family.</text>
</comment>
<keyword evidence="7" id="KW-0119">Carbohydrate metabolism</keyword>
<comment type="pathway">
    <text evidence="2">Protein modification; protein glycosylation.</text>
</comment>
<dbReference type="eggNOG" id="ENOG502SDGX">
    <property type="taxonomic scope" value="Eukaryota"/>
</dbReference>
<keyword evidence="5" id="KW-0256">Endoplasmic reticulum</keyword>
<dbReference type="CDD" id="cd11296">
    <property type="entry name" value="O-FucT_like"/>
    <property type="match status" value="1"/>
</dbReference>
<dbReference type="OrthoDB" id="1851538at2759"/>
<reference evidence="12 13" key="1">
    <citation type="submission" date="2011-10" db="EMBL/GenBank/DDBJ databases">
        <authorList>
            <person name="Genoscope - CEA"/>
        </authorList>
    </citation>
    <scope>NUCLEOTIDE SEQUENCE [LARGE SCALE GENOMIC DNA]</scope>
    <source>
        <strain evidence="12 13">RCC 1105</strain>
    </source>
</reference>
<keyword evidence="12" id="KW-0328">Glycosyltransferase</keyword>
<dbReference type="Gene3D" id="3.40.50.11350">
    <property type="match status" value="1"/>
</dbReference>
<dbReference type="GO" id="GO:0005783">
    <property type="term" value="C:endoplasmic reticulum"/>
    <property type="evidence" value="ECO:0007669"/>
    <property type="project" value="UniProtKB-SubCell"/>
</dbReference>
<evidence type="ECO:0000256" key="8">
    <source>
        <dbReference type="ARBA" id="ARBA00025803"/>
    </source>
</evidence>
<dbReference type="InterPro" id="IPR019378">
    <property type="entry name" value="GDP-Fuc_O-FucTrfase"/>
</dbReference>
<keyword evidence="4" id="KW-0808">Transferase</keyword>
<comment type="similarity">
    <text evidence="3">Belongs to the glycosyltransferase GT106 family.</text>
</comment>
<evidence type="ECO:0000313" key="12">
    <source>
        <dbReference type="EMBL" id="CCO20752.1"/>
    </source>
</evidence>
<dbReference type="AlphaFoldDB" id="K8ER73"/>
<name>K8ER73_9CHLO</name>
<evidence type="ECO:0000256" key="2">
    <source>
        <dbReference type="ARBA" id="ARBA00004922"/>
    </source>
</evidence>
<dbReference type="RefSeq" id="XP_007508033.1">
    <property type="nucleotide sequence ID" value="XM_007507971.1"/>
</dbReference>
<gene>
    <name evidence="12" type="ordered locus">Bathy19g00570</name>
</gene>
<dbReference type="KEGG" id="bpg:Bathy19g00570"/>
<accession>K8ER73</accession>
<evidence type="ECO:0000256" key="11">
    <source>
        <dbReference type="SAM" id="SignalP"/>
    </source>
</evidence>
<keyword evidence="13" id="KW-1185">Reference proteome</keyword>
<evidence type="ECO:0000256" key="10">
    <source>
        <dbReference type="ARBA" id="ARBA00030350"/>
    </source>
</evidence>
<comment type="subcellular location">
    <subcellularLocation>
        <location evidence="1">Endoplasmic reticulum</location>
    </subcellularLocation>
</comment>
<sequence>MWKSRSVIRSNKVFFCLALLVMLRTVRKLESGGARKKTTIVQRSVGNFHGFVVTHFSGSGFNNQVHQILNGMAIAKALNRTYCLSPFLRRKSDETNAETKFTNFMEIFDVSSFTNVLNLEVMDRCSTFCGGSIDFIVNMSPRSISKQAYDRQFAMQHNGFQTNLKNIINSHRLEDLGTSWIEWENEVHVRSALRFKDAKCIELYQPFPASKLITDGYFNFLPSSLKFSSSIITAATEIGKELFFDDAYVSVHWRYEYQKKGESKCRKKSLQTRGSGDICFVIFLKSFRRSAKDYLNFGDCGDCEKYLQYVHIEDIGKVLRDYQVLTRKKIFLASDADARIIDSVRKFVDFKMISDSKIGRKVVESKNMELISVIEQALCVQGEKFMGTSYSTWTTTVWMLRSPRFEEEEERIHGYIDILSANIS</sequence>
<dbReference type="InterPro" id="IPR045130">
    <property type="entry name" value="OFUT2-like"/>
</dbReference>
<dbReference type="Pfam" id="PF10250">
    <property type="entry name" value="O-FucT"/>
    <property type="match status" value="1"/>
</dbReference>
<protein>
    <recommendedName>
        <fullName evidence="9">GDP-fucose protein O-fucosyltransferase 2</fullName>
    </recommendedName>
    <alternativeName>
        <fullName evidence="10">O-fucosyltransferase family protein</fullName>
    </alternativeName>
</protein>
<evidence type="ECO:0000313" key="13">
    <source>
        <dbReference type="Proteomes" id="UP000198341"/>
    </source>
</evidence>
<keyword evidence="6" id="KW-0294">Fucose metabolism</keyword>
<dbReference type="Proteomes" id="UP000198341">
    <property type="component" value="Chromosome 19"/>
</dbReference>
<evidence type="ECO:0000256" key="4">
    <source>
        <dbReference type="ARBA" id="ARBA00022679"/>
    </source>
</evidence>
<organism evidence="12 13">
    <name type="scientific">Bathycoccus prasinos</name>
    <dbReference type="NCBI Taxonomy" id="41875"/>
    <lineage>
        <taxon>Eukaryota</taxon>
        <taxon>Viridiplantae</taxon>
        <taxon>Chlorophyta</taxon>
        <taxon>Mamiellophyceae</taxon>
        <taxon>Mamiellales</taxon>
        <taxon>Bathycoccaceae</taxon>
        <taxon>Bathycoccus</taxon>
    </lineage>
</organism>
<dbReference type="GO" id="GO:0006004">
    <property type="term" value="P:fucose metabolic process"/>
    <property type="evidence" value="ECO:0007669"/>
    <property type="project" value="UniProtKB-KW"/>
</dbReference>
<feature type="signal peptide" evidence="11">
    <location>
        <begin position="1"/>
        <end position="28"/>
    </location>
</feature>
<evidence type="ECO:0000256" key="3">
    <source>
        <dbReference type="ARBA" id="ARBA00007737"/>
    </source>
</evidence>
<dbReference type="Gene3D" id="3.40.50.11340">
    <property type="match status" value="1"/>
</dbReference>
<evidence type="ECO:0000256" key="9">
    <source>
        <dbReference type="ARBA" id="ARBA00026232"/>
    </source>
</evidence>
<dbReference type="PANTHER" id="PTHR13398:SF0">
    <property type="entry name" value="GDP-FUCOSE PROTEIN O-FUCOSYLTRANSFERASE 2"/>
    <property type="match status" value="1"/>
</dbReference>
<dbReference type="GeneID" id="19010699"/>
<evidence type="ECO:0000256" key="7">
    <source>
        <dbReference type="ARBA" id="ARBA00023277"/>
    </source>
</evidence>
<evidence type="ECO:0000256" key="5">
    <source>
        <dbReference type="ARBA" id="ARBA00022824"/>
    </source>
</evidence>
<dbReference type="GO" id="GO:0046922">
    <property type="term" value="F:peptide-O-fucosyltransferase activity"/>
    <property type="evidence" value="ECO:0007669"/>
    <property type="project" value="InterPro"/>
</dbReference>
<keyword evidence="11" id="KW-0732">Signal</keyword>
<dbReference type="EMBL" id="FO082260">
    <property type="protein sequence ID" value="CCO20752.1"/>
    <property type="molecule type" value="Genomic_DNA"/>
</dbReference>
<evidence type="ECO:0000256" key="6">
    <source>
        <dbReference type="ARBA" id="ARBA00023253"/>
    </source>
</evidence>
<proteinExistence type="inferred from homology"/>
<evidence type="ECO:0000256" key="1">
    <source>
        <dbReference type="ARBA" id="ARBA00004240"/>
    </source>
</evidence>